<comment type="caution">
    <text evidence="1">The sequence shown here is derived from an EMBL/GenBank/DDBJ whole genome shotgun (WGS) entry which is preliminary data.</text>
</comment>
<organism evidence="1 2">
    <name type="scientific">Candidatus Accumulibacter adjunctus</name>
    <dbReference type="NCBI Taxonomy" id="1454001"/>
    <lineage>
        <taxon>Bacteria</taxon>
        <taxon>Pseudomonadati</taxon>
        <taxon>Pseudomonadota</taxon>
        <taxon>Betaproteobacteria</taxon>
        <taxon>Candidatus Accumulibacter</taxon>
    </lineage>
</organism>
<sequence length="208" mass="22690">MNKIHELSLVLPLVAIAADVQSKSCDCCEKVAPLSALTCSILHCEGEWLIAWICRDCLVKVKATSGPSIKRGMPITEEEIDATLLSAAEWLDGELLKWNRGESFVRRPTFAETQRARKAGQVVPEGAAVVISRNNETHLRRRPLPMPFPWEADSEWIAGPGAARAALAIADAIQRGEASVVVLAGCNELVMINSPEIVDALERGHHHD</sequence>
<evidence type="ECO:0000313" key="2">
    <source>
        <dbReference type="Proteomes" id="UP000020218"/>
    </source>
</evidence>
<proteinExistence type="predicted"/>
<keyword evidence="2" id="KW-1185">Reference proteome</keyword>
<dbReference type="AlphaFoldDB" id="A0A011M2G0"/>
<accession>A0A011M2G0</accession>
<dbReference type="STRING" id="1454001.AW08_03910"/>
<evidence type="ECO:0000313" key="1">
    <source>
        <dbReference type="EMBL" id="EXI63723.1"/>
    </source>
</evidence>
<gene>
    <name evidence="1" type="ORF">AW08_03910</name>
</gene>
<protein>
    <submittedName>
        <fullName evidence="1">Uncharacterized protein</fullName>
    </submittedName>
</protein>
<reference evidence="1" key="1">
    <citation type="submission" date="2014-02" db="EMBL/GenBank/DDBJ databases">
        <title>Expanding our view of genomic diversity in Candidatus Accumulibacter clades.</title>
        <authorList>
            <person name="Skennerton C.T."/>
            <person name="Barr J.J."/>
            <person name="Slater F.R."/>
            <person name="Bond P.L."/>
            <person name="Tyson G.W."/>
        </authorList>
    </citation>
    <scope>NUCLEOTIDE SEQUENCE [LARGE SCALE GENOMIC DNA]</scope>
</reference>
<dbReference type="EMBL" id="JFAX01000051">
    <property type="protein sequence ID" value="EXI63723.1"/>
    <property type="molecule type" value="Genomic_DNA"/>
</dbReference>
<dbReference type="Proteomes" id="UP000020218">
    <property type="component" value="Unassembled WGS sequence"/>
</dbReference>
<name>A0A011M2G0_9PROT</name>